<gene>
    <name evidence="1" type="ordered locus">Dgeo_0727</name>
</gene>
<reference evidence="1" key="1">
    <citation type="submission" date="2006-04" db="EMBL/GenBank/DDBJ databases">
        <title>Complete sequence of chromosome of Deinococcus geothermalis DSM 11300.</title>
        <authorList>
            <consortium name="US DOE Joint Genome Institute"/>
            <person name="Copeland A."/>
            <person name="Lucas S."/>
            <person name="Lapidus A."/>
            <person name="Barry K."/>
            <person name="Detter J.C."/>
            <person name="Glavina del Rio T."/>
            <person name="Hammon N."/>
            <person name="Israni S."/>
            <person name="Dalin E."/>
            <person name="Tice H."/>
            <person name="Pitluck S."/>
            <person name="Brettin T."/>
            <person name="Bruce D."/>
            <person name="Han C."/>
            <person name="Tapia R."/>
            <person name="Saunders E."/>
            <person name="Gilna P."/>
            <person name="Schmutz J."/>
            <person name="Larimer F."/>
            <person name="Land M."/>
            <person name="Hauser L."/>
            <person name="Kyrpides N."/>
            <person name="Kim E."/>
            <person name="Daly M.J."/>
            <person name="Fredrickson J.K."/>
            <person name="Makarova K.S."/>
            <person name="Gaidamakova E.K."/>
            <person name="Zhai M."/>
            <person name="Richardson P."/>
        </authorList>
    </citation>
    <scope>NUCLEOTIDE SEQUENCE</scope>
    <source>
        <strain evidence="1">DSM 11300</strain>
    </source>
</reference>
<name>Q1J0F5_DEIGD</name>
<dbReference type="Proteomes" id="UP000002431">
    <property type="component" value="Chromosome"/>
</dbReference>
<dbReference type="EMBL" id="CP000359">
    <property type="protein sequence ID" value="ABF45029.1"/>
    <property type="molecule type" value="Genomic_DNA"/>
</dbReference>
<sequence>MTYWAELVELYEYKVADVLAGRVPRGGRRSLADLRNTLLAAPLEPALYRRLIQADRQYRAGWSTERGQPQSSRPLPALTWTAPVLGDTPEAHAWEELQQLAWLATLRANLLHLGRTLQAEPGLLTLRALYAAVENADRDARGVAQGLAVPAAQDPLVSLHHPDVTRDLMLTLADQLFHPAGRARIRVALGRVQDIPFPRHPDADVLEARMEAAGREPLAPPAREALIQALHAAFPETRDPRERPAIRAAARSLHKVLEDLLKDAPGPTLGVMPPRSILYAAHASAALPAPDDGAKQLVIRLEGGRAARWRGLELRWQPVGPRGQTPSWQLQVDGQIVLLHPNRPPAERILILSTPRLSLRAALSGGYLLLRVEESSGEALGLLAAQARAVALLLDPAEHSANLRLAQAATRHLQGEPVNVSAFDPDTADKPAALPAATLFTGARRSVDLLIRLAHLSPTQVEAAVQTSAALLGLPAPRAHRLAKALHAATYVPESLPTAQLLTQVNVPEDGRFVSVRLTEEPLTLRVLGRALTLRLDHQGHLAAVLPGFPAALLHDLLVLRLPGGQVLLVHEGDVLAVAAQPLRGPSTQFP</sequence>
<proteinExistence type="predicted"/>
<organism evidence="1 2">
    <name type="scientific">Deinococcus geothermalis (strain DSM 11300 / CIP 105573 / AG-3a)</name>
    <dbReference type="NCBI Taxonomy" id="319795"/>
    <lineage>
        <taxon>Bacteria</taxon>
        <taxon>Thermotogati</taxon>
        <taxon>Deinococcota</taxon>
        <taxon>Deinococci</taxon>
        <taxon>Deinococcales</taxon>
        <taxon>Deinococcaceae</taxon>
        <taxon>Deinococcus</taxon>
    </lineage>
</organism>
<protein>
    <submittedName>
        <fullName evidence="1">Uncharacterized protein</fullName>
    </submittedName>
</protein>
<dbReference type="KEGG" id="dge:Dgeo_0727"/>
<dbReference type="STRING" id="319795.Dgeo_0727"/>
<accession>Q1J0F5</accession>
<dbReference type="RefSeq" id="WP_011529870.1">
    <property type="nucleotide sequence ID" value="NC_008025.1"/>
</dbReference>
<dbReference type="HOGENOM" id="CLU_461340_0_0_0"/>
<dbReference type="AlphaFoldDB" id="Q1J0F5"/>
<dbReference type="eggNOG" id="ENOG502ZA5D">
    <property type="taxonomic scope" value="Bacteria"/>
</dbReference>
<evidence type="ECO:0000313" key="2">
    <source>
        <dbReference type="Proteomes" id="UP000002431"/>
    </source>
</evidence>
<evidence type="ECO:0000313" key="1">
    <source>
        <dbReference type="EMBL" id="ABF45029.1"/>
    </source>
</evidence>
<keyword evidence="2" id="KW-1185">Reference proteome</keyword>